<dbReference type="Pfam" id="PF00356">
    <property type="entry name" value="LacI"/>
    <property type="match status" value="1"/>
</dbReference>
<dbReference type="InterPro" id="IPR000843">
    <property type="entry name" value="HTH_LacI"/>
</dbReference>
<dbReference type="EMBL" id="MTPX02000014">
    <property type="protein sequence ID" value="PHP53522.1"/>
    <property type="molecule type" value="Genomic_DNA"/>
</dbReference>
<reference evidence="5 6" key="1">
    <citation type="submission" date="2017-10" db="EMBL/GenBank/DDBJ databases">
        <title>Draft genome sequence of cellulolytic Actinomyces sp CtC72 isolated from cattle rumen fluid.</title>
        <authorList>
            <person name="Joshi A.J."/>
            <person name="Vasudevan G."/>
            <person name="Lanjekar V.B."/>
            <person name="Hivarkar S."/>
            <person name="Engineer A."/>
            <person name="Pore S.D."/>
            <person name="Dhakephalkar P.K."/>
            <person name="Dagar S."/>
        </authorList>
    </citation>
    <scope>NUCLEOTIDE SEQUENCE [LARGE SCALE GENOMIC DNA]</scope>
    <source>
        <strain evidence="6">CtC72</strain>
    </source>
</reference>
<sequence length="352" mass="38132">MSASLSTADPSASPKRATIKDVAAEAGVSVAAVSKVLRNAYGVSDQMRQRVEAAIKKLDYRPRTGARTMRGSSQTIGLVLTDFSSPFQFEVAEAIASRLTDTPYQDILTIAGTSPEGYRRRIDSLVDLQVDGIVLISPRLDMDSLNRLARTTPLVTVALHGEPKLFDTVVTDEHRGAELMVDHLVSLGHEWIAHTAMPVSSVENGYLLSQTVRRQGFIRAMENRDLAPDVIETYYSESGGRDAARRALARRHRPTAIFAGSDAVAFGVLDYIEEQGLAVPADMSVSGYDNVHATALHRVSLTTIDQSGQQTGQAAIELLLERIEGRAESAQQVIKPTLVVRSTTAPPSATQH</sequence>
<evidence type="ECO:0000256" key="2">
    <source>
        <dbReference type="ARBA" id="ARBA00023125"/>
    </source>
</evidence>
<organism evidence="5 6">
    <name type="scientific">Actinomyces ruminis</name>
    <dbReference type="NCBI Taxonomy" id="1937003"/>
    <lineage>
        <taxon>Bacteria</taxon>
        <taxon>Bacillati</taxon>
        <taxon>Actinomycetota</taxon>
        <taxon>Actinomycetes</taxon>
        <taxon>Actinomycetales</taxon>
        <taxon>Actinomycetaceae</taxon>
        <taxon>Actinomyces</taxon>
    </lineage>
</organism>
<evidence type="ECO:0000256" key="1">
    <source>
        <dbReference type="ARBA" id="ARBA00023015"/>
    </source>
</evidence>
<dbReference type="SUPFAM" id="SSF53822">
    <property type="entry name" value="Periplasmic binding protein-like I"/>
    <property type="match status" value="1"/>
</dbReference>
<dbReference type="InterPro" id="IPR028082">
    <property type="entry name" value="Peripla_BP_I"/>
</dbReference>
<keyword evidence="6" id="KW-1185">Reference proteome</keyword>
<proteinExistence type="predicted"/>
<feature type="domain" description="HTH lacI-type" evidence="4">
    <location>
        <begin position="17"/>
        <end position="71"/>
    </location>
</feature>
<protein>
    <submittedName>
        <fullName evidence="5">LacI family transcriptional regulator</fullName>
    </submittedName>
</protein>
<dbReference type="Pfam" id="PF13377">
    <property type="entry name" value="Peripla_BP_3"/>
    <property type="match status" value="1"/>
</dbReference>
<evidence type="ECO:0000256" key="3">
    <source>
        <dbReference type="ARBA" id="ARBA00023163"/>
    </source>
</evidence>
<dbReference type="InterPro" id="IPR046335">
    <property type="entry name" value="LacI/GalR-like_sensor"/>
</dbReference>
<keyword evidence="3" id="KW-0804">Transcription</keyword>
<dbReference type="InterPro" id="IPR010982">
    <property type="entry name" value="Lambda_DNA-bd_dom_sf"/>
</dbReference>
<dbReference type="RefSeq" id="WP_086615193.1">
    <property type="nucleotide sequence ID" value="NZ_MTPX02000014.1"/>
</dbReference>
<dbReference type="SUPFAM" id="SSF47413">
    <property type="entry name" value="lambda repressor-like DNA-binding domains"/>
    <property type="match status" value="1"/>
</dbReference>
<dbReference type="CDD" id="cd06267">
    <property type="entry name" value="PBP1_LacI_sugar_binding-like"/>
    <property type="match status" value="1"/>
</dbReference>
<keyword evidence="2" id="KW-0238">DNA-binding</keyword>
<dbReference type="Gene3D" id="1.10.260.40">
    <property type="entry name" value="lambda repressor-like DNA-binding domains"/>
    <property type="match status" value="1"/>
</dbReference>
<dbReference type="Gene3D" id="3.40.50.2300">
    <property type="match status" value="2"/>
</dbReference>
<dbReference type="PROSITE" id="PS00356">
    <property type="entry name" value="HTH_LACI_1"/>
    <property type="match status" value="1"/>
</dbReference>
<name>A0ABX4MDJ5_9ACTO</name>
<dbReference type="Proteomes" id="UP000194577">
    <property type="component" value="Unassembled WGS sequence"/>
</dbReference>
<dbReference type="SMART" id="SM00354">
    <property type="entry name" value="HTH_LACI"/>
    <property type="match status" value="1"/>
</dbReference>
<dbReference type="PANTHER" id="PTHR30146">
    <property type="entry name" value="LACI-RELATED TRANSCRIPTIONAL REPRESSOR"/>
    <property type="match status" value="1"/>
</dbReference>
<evidence type="ECO:0000259" key="4">
    <source>
        <dbReference type="PROSITE" id="PS50932"/>
    </source>
</evidence>
<dbReference type="PROSITE" id="PS50932">
    <property type="entry name" value="HTH_LACI_2"/>
    <property type="match status" value="1"/>
</dbReference>
<evidence type="ECO:0000313" key="6">
    <source>
        <dbReference type="Proteomes" id="UP000194577"/>
    </source>
</evidence>
<dbReference type="PANTHER" id="PTHR30146:SF153">
    <property type="entry name" value="LACTOSE OPERON REPRESSOR"/>
    <property type="match status" value="1"/>
</dbReference>
<accession>A0ABX4MDJ5</accession>
<evidence type="ECO:0000313" key="5">
    <source>
        <dbReference type="EMBL" id="PHP53522.1"/>
    </source>
</evidence>
<dbReference type="CDD" id="cd01392">
    <property type="entry name" value="HTH_LacI"/>
    <property type="match status" value="1"/>
</dbReference>
<keyword evidence="1" id="KW-0805">Transcription regulation</keyword>
<gene>
    <name evidence="5" type="ORF">BW737_001950</name>
</gene>
<comment type="caution">
    <text evidence="5">The sequence shown here is derived from an EMBL/GenBank/DDBJ whole genome shotgun (WGS) entry which is preliminary data.</text>
</comment>